<dbReference type="GO" id="GO:0007169">
    <property type="term" value="P:cell surface receptor protein tyrosine kinase signaling pathway"/>
    <property type="evidence" value="ECO:0007669"/>
    <property type="project" value="UniProtKB-ARBA"/>
</dbReference>
<feature type="domain" description="GDNF/GAS1" evidence="9">
    <location>
        <begin position="36"/>
        <end position="113"/>
    </location>
</feature>
<keyword evidence="11" id="KW-1185">Reference proteome</keyword>
<sequence length="477" mass="54627">MDRECNSFRDFLFDHPCVFVKEKEKDPYPVDALPTCTHAHQVCQQEPKCIKLYEDFKTHCKVRDNKCRMEDRESCFESWSGLRRSPMFGCICPNNHMKRRCDRMFSMVNHNPCVDNSIDPEKEKLVFQSTCHSAMDSCNNNYHCRMLLAPILHHCDISRCNRNSCMEALQTFYGKSDFPWNVEIAFCLCKKTDNRHDACLIAQEKLHPACAQRSEETPQPNCLHLVETCKESKACRLKLEYYEQSCAVDSVTKKCAGSPNECRKSILAILGTDLRTTCACKGTDMSELYQCLGWQRLLWVNPCVVEAQKHFHMKKAIEQSRLSTHTPVQITTTTTTTNAPSTKIITTTTTVMPREKMDFSDVKLVTEAPLKLSTEFLPPPQRFVPTIISTSTISTTTERKTTTKRTRPTTSTTPVPSRSCVVQRAPYPDQFIREGTYKRSEQGRRPCISVGTYIRLSGIWKEFSNKSVRLFIDGPLA</sequence>
<evidence type="ECO:0000313" key="11">
    <source>
        <dbReference type="Proteomes" id="UP001566132"/>
    </source>
</evidence>
<keyword evidence="5" id="KW-0472">Membrane</keyword>
<evidence type="ECO:0000256" key="3">
    <source>
        <dbReference type="ARBA" id="ARBA00022475"/>
    </source>
</evidence>
<comment type="subcellular location">
    <subcellularLocation>
        <location evidence="1">Cell membrane</location>
    </subcellularLocation>
</comment>
<dbReference type="SMART" id="SM00907">
    <property type="entry name" value="GDNF"/>
    <property type="match status" value="3"/>
</dbReference>
<dbReference type="InterPro" id="IPR037193">
    <property type="entry name" value="GDNF_alpha"/>
</dbReference>
<comment type="similarity">
    <text evidence="2">Belongs to the GDNFR family.</text>
</comment>
<dbReference type="Pfam" id="PF02351">
    <property type="entry name" value="GDNF"/>
    <property type="match status" value="3"/>
</dbReference>
<evidence type="ECO:0000313" key="10">
    <source>
        <dbReference type="EMBL" id="KAL1497088.1"/>
    </source>
</evidence>
<comment type="caution">
    <text evidence="10">The sequence shown here is derived from an EMBL/GenBank/DDBJ whole genome shotgun (WGS) entry which is preliminary data.</text>
</comment>
<feature type="domain" description="GDNF/GAS1" evidence="9">
    <location>
        <begin position="131"/>
        <end position="210"/>
    </location>
</feature>
<evidence type="ECO:0000256" key="6">
    <source>
        <dbReference type="ARBA" id="ARBA00023170"/>
    </source>
</evidence>
<gene>
    <name evidence="10" type="ORF">ABEB36_008104</name>
</gene>
<feature type="region of interest" description="Disordered" evidence="8">
    <location>
        <begin position="394"/>
        <end position="417"/>
    </location>
</feature>
<dbReference type="Proteomes" id="UP001566132">
    <property type="component" value="Unassembled WGS sequence"/>
</dbReference>
<dbReference type="PANTHER" id="PTHR10269">
    <property type="entry name" value="GDNF RECEPTOR ALPHA"/>
    <property type="match status" value="1"/>
</dbReference>
<dbReference type="InterPro" id="IPR003438">
    <property type="entry name" value="GDNF_rcpt"/>
</dbReference>
<evidence type="ECO:0000259" key="9">
    <source>
        <dbReference type="SMART" id="SM00907"/>
    </source>
</evidence>
<evidence type="ECO:0000256" key="1">
    <source>
        <dbReference type="ARBA" id="ARBA00004236"/>
    </source>
</evidence>
<feature type="compositionally biased region" description="Low complexity" evidence="8">
    <location>
        <begin position="408"/>
        <end position="417"/>
    </location>
</feature>
<keyword evidence="7" id="KW-0325">Glycoprotein</keyword>
<keyword evidence="4" id="KW-0732">Signal</keyword>
<evidence type="ECO:0000256" key="4">
    <source>
        <dbReference type="ARBA" id="ARBA00022729"/>
    </source>
</evidence>
<dbReference type="EMBL" id="JBDJPC010000006">
    <property type="protein sequence ID" value="KAL1497088.1"/>
    <property type="molecule type" value="Genomic_DNA"/>
</dbReference>
<evidence type="ECO:0000256" key="5">
    <source>
        <dbReference type="ARBA" id="ARBA00023136"/>
    </source>
</evidence>
<organism evidence="10 11">
    <name type="scientific">Hypothenemus hampei</name>
    <name type="common">Coffee berry borer</name>
    <dbReference type="NCBI Taxonomy" id="57062"/>
    <lineage>
        <taxon>Eukaryota</taxon>
        <taxon>Metazoa</taxon>
        <taxon>Ecdysozoa</taxon>
        <taxon>Arthropoda</taxon>
        <taxon>Hexapoda</taxon>
        <taxon>Insecta</taxon>
        <taxon>Pterygota</taxon>
        <taxon>Neoptera</taxon>
        <taxon>Endopterygota</taxon>
        <taxon>Coleoptera</taxon>
        <taxon>Polyphaga</taxon>
        <taxon>Cucujiformia</taxon>
        <taxon>Curculionidae</taxon>
        <taxon>Scolytinae</taxon>
        <taxon>Hypothenemus</taxon>
    </lineage>
</organism>
<keyword evidence="3" id="KW-1003">Cell membrane</keyword>
<name>A0ABD1EKU9_HYPHA</name>
<dbReference type="PANTHER" id="PTHR10269:SF12">
    <property type="entry name" value="GLIAL CELL LINE-DERIVED NEUROTROPHIC FAMILY RECEPTOR-LIKE, ISOFORM E"/>
    <property type="match status" value="1"/>
</dbReference>
<evidence type="ECO:0000256" key="2">
    <source>
        <dbReference type="ARBA" id="ARBA00005961"/>
    </source>
</evidence>
<dbReference type="GO" id="GO:0005886">
    <property type="term" value="C:plasma membrane"/>
    <property type="evidence" value="ECO:0007669"/>
    <property type="project" value="UniProtKB-SubCell"/>
</dbReference>
<dbReference type="InterPro" id="IPR016017">
    <property type="entry name" value="GDNF/GAS1"/>
</dbReference>
<evidence type="ECO:0000256" key="7">
    <source>
        <dbReference type="ARBA" id="ARBA00023180"/>
    </source>
</evidence>
<reference evidence="10 11" key="1">
    <citation type="submission" date="2024-05" db="EMBL/GenBank/DDBJ databases">
        <title>Genetic variation in Jamaican populations of the coffee berry borer (Hypothenemus hampei).</title>
        <authorList>
            <person name="Errbii M."/>
            <person name="Myrie A."/>
        </authorList>
    </citation>
    <scope>NUCLEOTIDE SEQUENCE [LARGE SCALE GENOMIC DNA]</scope>
    <source>
        <strain evidence="10">JA-Hopewell-2020-01-JO</strain>
        <tissue evidence="10">Whole body</tissue>
    </source>
</reference>
<dbReference type="SUPFAM" id="SSF110035">
    <property type="entry name" value="GDNF receptor-like"/>
    <property type="match status" value="3"/>
</dbReference>
<keyword evidence="6" id="KW-0675">Receptor</keyword>
<proteinExistence type="inferred from homology"/>
<accession>A0ABD1EKU9</accession>
<dbReference type="AlphaFoldDB" id="A0ABD1EKU9"/>
<protein>
    <recommendedName>
        <fullName evidence="9">GDNF/GAS1 domain-containing protein</fullName>
    </recommendedName>
</protein>
<feature type="domain" description="GDNF/GAS1" evidence="9">
    <location>
        <begin position="222"/>
        <end position="303"/>
    </location>
</feature>
<evidence type="ECO:0000256" key="8">
    <source>
        <dbReference type="SAM" id="MobiDB-lite"/>
    </source>
</evidence>